<dbReference type="Gene3D" id="1.20.58.300">
    <property type="entry name" value="FlgN-like"/>
    <property type="match status" value="1"/>
</dbReference>
<dbReference type="EMBL" id="SULI01000047">
    <property type="protein sequence ID" value="TKZ15461.1"/>
    <property type="molecule type" value="Genomic_DNA"/>
</dbReference>
<evidence type="ECO:0000313" key="1">
    <source>
        <dbReference type="EMBL" id="TKZ15461.1"/>
    </source>
</evidence>
<name>A0A4V6F0J0_9RHOB</name>
<keyword evidence="2" id="KW-1185">Reference proteome</keyword>
<dbReference type="RefSeq" id="WP_138017589.1">
    <property type="nucleotide sequence ID" value="NZ_SULI01000047.1"/>
</dbReference>
<dbReference type="SUPFAM" id="SSF140566">
    <property type="entry name" value="FlgN-like"/>
    <property type="match status" value="1"/>
</dbReference>
<dbReference type="GO" id="GO:0044780">
    <property type="term" value="P:bacterial-type flagellum assembly"/>
    <property type="evidence" value="ECO:0007669"/>
    <property type="project" value="InterPro"/>
</dbReference>
<reference evidence="1 2" key="1">
    <citation type="submission" date="2019-04" db="EMBL/GenBank/DDBJ databases">
        <title>Genome sequence of Pelagicola litoralis CL-ES2.</title>
        <authorList>
            <person name="Cao J."/>
        </authorList>
    </citation>
    <scope>NUCLEOTIDE SEQUENCE [LARGE SCALE GENOMIC DNA]</scope>
    <source>
        <strain evidence="1 2">CL-ES2</strain>
    </source>
</reference>
<evidence type="ECO:0000313" key="2">
    <source>
        <dbReference type="Proteomes" id="UP000306575"/>
    </source>
</evidence>
<evidence type="ECO:0008006" key="3">
    <source>
        <dbReference type="Google" id="ProtNLM"/>
    </source>
</evidence>
<gene>
    <name evidence="1" type="ORF">FAP39_17140</name>
</gene>
<organism evidence="1 2">
    <name type="scientific">Shimia litoralis</name>
    <dbReference type="NCBI Taxonomy" id="420403"/>
    <lineage>
        <taxon>Bacteria</taxon>
        <taxon>Pseudomonadati</taxon>
        <taxon>Pseudomonadota</taxon>
        <taxon>Alphaproteobacteria</taxon>
        <taxon>Rhodobacterales</taxon>
        <taxon>Roseobacteraceae</taxon>
    </lineage>
</organism>
<dbReference type="InterPro" id="IPR036679">
    <property type="entry name" value="FlgN-like_sf"/>
</dbReference>
<accession>A0A4V6F0J0</accession>
<dbReference type="Proteomes" id="UP000306575">
    <property type="component" value="Unassembled WGS sequence"/>
</dbReference>
<protein>
    <recommendedName>
        <fullName evidence="3">Flagellar biosynthesis protein FlgN</fullName>
    </recommendedName>
</protein>
<comment type="caution">
    <text evidence="1">The sequence shown here is derived from an EMBL/GenBank/DDBJ whole genome shotgun (WGS) entry which is preliminary data.</text>
</comment>
<dbReference type="AlphaFoldDB" id="A0A4V6F0J0"/>
<sequence>MKNDTAGTAIESLNALLEDERQALLKGDLNALPFLLERKEAILDTLNSETPSDPDRIKILGKKLRHNQVLLEGAMRGIRMVSERLEALKQLKQSLHTYDQQGQKSEVLVSVIHQVEKRA</sequence>
<dbReference type="OrthoDB" id="7862860at2"/>
<proteinExistence type="predicted"/>